<sequence length="48" mass="5367">MNNKNKNIVFNILIRDSILQEQEQNGKELIRKSNNLDQPGCHAGNCGG</sequence>
<evidence type="ECO:0000313" key="1">
    <source>
        <dbReference type="EMBL" id="CBI24195.3"/>
    </source>
</evidence>
<dbReference type="Proteomes" id="UP000009183">
    <property type="component" value="Chromosome 19"/>
</dbReference>
<reference evidence="2" key="1">
    <citation type="journal article" date="2007" name="Nature">
        <title>The grapevine genome sequence suggests ancestral hexaploidization in major angiosperm phyla.</title>
        <authorList>
            <consortium name="The French-Italian Public Consortium for Grapevine Genome Characterization."/>
            <person name="Jaillon O."/>
            <person name="Aury J.-M."/>
            <person name="Noel B."/>
            <person name="Policriti A."/>
            <person name="Clepet C."/>
            <person name="Casagrande A."/>
            <person name="Choisne N."/>
            <person name="Aubourg S."/>
            <person name="Vitulo N."/>
            <person name="Jubin C."/>
            <person name="Vezzi A."/>
            <person name="Legeai F."/>
            <person name="Hugueney P."/>
            <person name="Dasilva C."/>
            <person name="Horner D."/>
            <person name="Mica E."/>
            <person name="Jublot D."/>
            <person name="Poulain J."/>
            <person name="Bruyere C."/>
            <person name="Billault A."/>
            <person name="Segurens B."/>
            <person name="Gouyvenoux M."/>
            <person name="Ugarte E."/>
            <person name="Cattonaro F."/>
            <person name="Anthouard V."/>
            <person name="Vico V."/>
            <person name="Del Fabbro C."/>
            <person name="Alaux M."/>
            <person name="Di Gaspero G."/>
            <person name="Dumas V."/>
            <person name="Felice N."/>
            <person name="Paillard S."/>
            <person name="Juman I."/>
            <person name="Moroldo M."/>
            <person name="Scalabrin S."/>
            <person name="Canaguier A."/>
            <person name="Le Clainche I."/>
            <person name="Malacrida G."/>
            <person name="Durand E."/>
            <person name="Pesole G."/>
            <person name="Laucou V."/>
            <person name="Chatelet P."/>
            <person name="Merdinoglu D."/>
            <person name="Delledonne M."/>
            <person name="Pezzotti M."/>
            <person name="Lecharny A."/>
            <person name="Scarpelli C."/>
            <person name="Artiguenave F."/>
            <person name="Pe M.E."/>
            <person name="Valle G."/>
            <person name="Morgante M."/>
            <person name="Caboche M."/>
            <person name="Adam-Blondon A.-F."/>
            <person name="Weissenbach J."/>
            <person name="Quetier F."/>
            <person name="Wincker P."/>
        </authorList>
    </citation>
    <scope>NUCLEOTIDE SEQUENCE [LARGE SCALE GENOMIC DNA]</scope>
    <source>
        <strain evidence="2">cv. Pinot noir / PN40024</strain>
    </source>
</reference>
<organism evidence="1 2">
    <name type="scientific">Vitis vinifera</name>
    <name type="common">Grape</name>
    <dbReference type="NCBI Taxonomy" id="29760"/>
    <lineage>
        <taxon>Eukaryota</taxon>
        <taxon>Viridiplantae</taxon>
        <taxon>Streptophyta</taxon>
        <taxon>Embryophyta</taxon>
        <taxon>Tracheophyta</taxon>
        <taxon>Spermatophyta</taxon>
        <taxon>Magnoliopsida</taxon>
        <taxon>eudicotyledons</taxon>
        <taxon>Gunneridae</taxon>
        <taxon>Pentapetalae</taxon>
        <taxon>rosids</taxon>
        <taxon>Vitales</taxon>
        <taxon>Vitaceae</taxon>
        <taxon>Viteae</taxon>
        <taxon>Vitis</taxon>
    </lineage>
</organism>
<keyword evidence="2" id="KW-1185">Reference proteome</keyword>
<accession>D7T0X5</accession>
<name>D7T0X5_VITVI</name>
<dbReference type="HOGENOM" id="CLU_3161035_0_0_1"/>
<protein>
    <submittedName>
        <fullName evidence="1">Uncharacterized protein</fullName>
    </submittedName>
</protein>
<proteinExistence type="predicted"/>
<dbReference type="PaxDb" id="29760-VIT_19s0085g00170.t01"/>
<dbReference type="EMBL" id="FN595503">
    <property type="protein sequence ID" value="CBI24195.3"/>
    <property type="molecule type" value="Genomic_DNA"/>
</dbReference>
<dbReference type="InParanoid" id="D7T0X5"/>
<dbReference type="AlphaFoldDB" id="D7T0X5"/>
<gene>
    <name evidence="1" type="ordered locus">VIT_19s0085g00170</name>
</gene>
<evidence type="ECO:0000313" key="2">
    <source>
        <dbReference type="Proteomes" id="UP000009183"/>
    </source>
</evidence>